<protein>
    <submittedName>
        <fullName evidence="11">Cation diffusion facilitator family transporter</fullName>
    </submittedName>
</protein>
<evidence type="ECO:0000256" key="8">
    <source>
        <dbReference type="SAM" id="MobiDB-lite"/>
    </source>
</evidence>
<evidence type="ECO:0000256" key="1">
    <source>
        <dbReference type="ARBA" id="ARBA00004141"/>
    </source>
</evidence>
<keyword evidence="5 9" id="KW-1133">Transmembrane helix</keyword>
<dbReference type="Gene3D" id="1.20.1510.10">
    <property type="entry name" value="Cation efflux protein transmembrane domain"/>
    <property type="match status" value="1"/>
</dbReference>
<dbReference type="EMBL" id="JAHEPS010000005">
    <property type="protein sequence ID" value="MBT1445469.1"/>
    <property type="molecule type" value="Genomic_DNA"/>
</dbReference>
<keyword evidence="4" id="KW-0862">Zinc</keyword>
<feature type="region of interest" description="Disordered" evidence="8">
    <location>
        <begin position="157"/>
        <end position="219"/>
    </location>
</feature>
<evidence type="ECO:0000256" key="6">
    <source>
        <dbReference type="ARBA" id="ARBA00023065"/>
    </source>
</evidence>
<keyword evidence="2" id="KW-0813">Transport</keyword>
<accession>A0ABS5V4T3</accession>
<evidence type="ECO:0000313" key="12">
    <source>
        <dbReference type="Proteomes" id="UP001195903"/>
    </source>
</evidence>
<reference evidence="11 12" key="1">
    <citation type="submission" date="2021-05" db="EMBL/GenBank/DDBJ databases">
        <title>Shewanella sp. JM162201.</title>
        <authorList>
            <person name="Xu S."/>
            <person name="Li A."/>
        </authorList>
    </citation>
    <scope>NUCLEOTIDE SEQUENCE [LARGE SCALE GENOMIC DNA]</scope>
    <source>
        <strain evidence="11 12">JM162201</strain>
    </source>
</reference>
<evidence type="ECO:0000259" key="10">
    <source>
        <dbReference type="Pfam" id="PF01545"/>
    </source>
</evidence>
<feature type="compositionally biased region" description="Basic and acidic residues" evidence="8">
    <location>
        <begin position="389"/>
        <end position="411"/>
    </location>
</feature>
<dbReference type="PANTHER" id="PTHR45755">
    <property type="match status" value="1"/>
</dbReference>
<comment type="caution">
    <text evidence="11">The sequence shown here is derived from an EMBL/GenBank/DDBJ whole genome shotgun (WGS) entry which is preliminary data.</text>
</comment>
<dbReference type="Proteomes" id="UP001195903">
    <property type="component" value="Unassembled WGS sequence"/>
</dbReference>
<feature type="transmembrane region" description="Helical" evidence="9">
    <location>
        <begin position="128"/>
        <end position="151"/>
    </location>
</feature>
<evidence type="ECO:0000256" key="4">
    <source>
        <dbReference type="ARBA" id="ARBA00022906"/>
    </source>
</evidence>
<feature type="region of interest" description="Disordered" evidence="8">
    <location>
        <begin position="368"/>
        <end position="432"/>
    </location>
</feature>
<dbReference type="InterPro" id="IPR027469">
    <property type="entry name" value="Cation_efflux_TMD_sf"/>
</dbReference>
<keyword evidence="3 9" id="KW-0812">Transmembrane</keyword>
<feature type="compositionally biased region" description="Basic and acidic residues" evidence="8">
    <location>
        <begin position="368"/>
        <end position="379"/>
    </location>
</feature>
<evidence type="ECO:0000256" key="9">
    <source>
        <dbReference type="SAM" id="Phobius"/>
    </source>
</evidence>
<gene>
    <name evidence="11" type="ORF">KJI95_13175</name>
</gene>
<dbReference type="RefSeq" id="WP_214507674.1">
    <property type="nucleotide sequence ID" value="NZ_JAHEPS010000005.1"/>
</dbReference>
<dbReference type="InterPro" id="IPR045316">
    <property type="entry name" value="Msc2-like"/>
</dbReference>
<dbReference type="InterPro" id="IPR058533">
    <property type="entry name" value="Cation_efflux_TM"/>
</dbReference>
<evidence type="ECO:0000313" key="11">
    <source>
        <dbReference type="EMBL" id="MBT1445469.1"/>
    </source>
</evidence>
<evidence type="ECO:0000256" key="2">
    <source>
        <dbReference type="ARBA" id="ARBA00022448"/>
    </source>
</evidence>
<name>A0ABS5V4T3_9GAMM</name>
<comment type="subcellular location">
    <subcellularLocation>
        <location evidence="1">Membrane</location>
        <topology evidence="1">Multi-pass membrane protein</topology>
    </subcellularLocation>
</comment>
<feature type="transmembrane region" description="Helical" evidence="9">
    <location>
        <begin position="59"/>
        <end position="76"/>
    </location>
</feature>
<keyword evidence="7 9" id="KW-0472">Membrane</keyword>
<dbReference type="PANTHER" id="PTHR45755:SF4">
    <property type="entry name" value="ZINC TRANSPORTER 7"/>
    <property type="match status" value="1"/>
</dbReference>
<keyword evidence="4" id="KW-0864">Zinc transport</keyword>
<organism evidence="11 12">
    <name type="scientific">Shewanella jiangmenensis</name>
    <dbReference type="NCBI Taxonomy" id="2837387"/>
    <lineage>
        <taxon>Bacteria</taxon>
        <taxon>Pseudomonadati</taxon>
        <taxon>Pseudomonadota</taxon>
        <taxon>Gammaproteobacteria</taxon>
        <taxon>Alteromonadales</taxon>
        <taxon>Shewanellaceae</taxon>
        <taxon>Shewanella</taxon>
    </lineage>
</organism>
<evidence type="ECO:0000256" key="3">
    <source>
        <dbReference type="ARBA" id="ARBA00022692"/>
    </source>
</evidence>
<dbReference type="InterPro" id="IPR002524">
    <property type="entry name" value="Cation_efflux"/>
</dbReference>
<keyword evidence="12" id="KW-1185">Reference proteome</keyword>
<feature type="transmembrane region" description="Helical" evidence="9">
    <location>
        <begin position="252"/>
        <end position="272"/>
    </location>
</feature>
<feature type="compositionally biased region" description="Basic and acidic residues" evidence="8">
    <location>
        <begin position="179"/>
        <end position="197"/>
    </location>
</feature>
<feature type="domain" description="Cation efflux protein transmembrane" evidence="10">
    <location>
        <begin position="31"/>
        <end position="283"/>
    </location>
</feature>
<feature type="transmembrane region" description="Helical" evidence="9">
    <location>
        <begin position="31"/>
        <end position="53"/>
    </location>
</feature>
<evidence type="ECO:0000256" key="5">
    <source>
        <dbReference type="ARBA" id="ARBA00022989"/>
    </source>
</evidence>
<evidence type="ECO:0000256" key="7">
    <source>
        <dbReference type="ARBA" id="ARBA00023136"/>
    </source>
</evidence>
<dbReference type="Pfam" id="PF01545">
    <property type="entry name" value="Cation_efflux"/>
    <property type="match status" value="1"/>
</dbReference>
<keyword evidence="6" id="KW-0406">Ion transport</keyword>
<dbReference type="NCBIfam" id="TIGR01297">
    <property type="entry name" value="CDF"/>
    <property type="match status" value="1"/>
</dbReference>
<feature type="compositionally biased region" description="Basic residues" evidence="8">
    <location>
        <begin position="198"/>
        <end position="210"/>
    </location>
</feature>
<proteinExistence type="predicted"/>
<feature type="transmembrane region" description="Helical" evidence="9">
    <location>
        <begin position="97"/>
        <end position="116"/>
    </location>
</feature>
<dbReference type="SUPFAM" id="SSF161111">
    <property type="entry name" value="Cation efflux protein transmembrane domain-like"/>
    <property type="match status" value="1"/>
</dbReference>
<sequence length="432" mass="48533">MKEHPFHSVADWQHSHEFFRHNHAGERSTKIVLVLTLVTMVAEIVAGTIYGSMALLADGWHMGTHAAAFLITLFAYRYALKHKDNPAFTFGTGKVGVLGGFASAIALGLVALIMVIESAVRLISPHAIAFDEAILVALIGLSVNLLSAFLLKDHHHHHHHDHHDDDEEHDHQHGHHSCHAHEHEHEHEHQDDHEHQHDHQHKHQHQHQHKHSDDHGHGHDHNLRAAYLHVIADALTSVLAIAALLAGKFLGLNWLDPLIGILGAIIIGRWAMGLVRDTAPMLLDAGSSKKRRDAVKALVSTVPDHGVSDLHIWQLSPEHYACILGVVSHTPKSAEYFSARLKNELGFGHVTVEVHCCECAIAAEHAHLESHEHSDEKSHAHSHHHRHEQQHQLHQHDEHGHCAEHLEDHEHQQHHKHQQDDEHQGRSGHSHD</sequence>
<feature type="transmembrane region" description="Helical" evidence="9">
    <location>
        <begin position="226"/>
        <end position="246"/>
    </location>
</feature>
<feature type="compositionally biased region" description="Basic and acidic residues" evidence="8">
    <location>
        <begin position="418"/>
        <end position="432"/>
    </location>
</feature>